<evidence type="ECO:0000259" key="2">
    <source>
        <dbReference type="PROSITE" id="PS50801"/>
    </source>
</evidence>
<feature type="compositionally biased region" description="Basic and acidic residues" evidence="1">
    <location>
        <begin position="145"/>
        <end position="157"/>
    </location>
</feature>
<comment type="caution">
    <text evidence="3">The sequence shown here is derived from an EMBL/GenBank/DDBJ whole genome shotgun (WGS) entry which is preliminary data.</text>
</comment>
<protein>
    <submittedName>
        <fullName evidence="3">STAS domain-containing protein</fullName>
    </submittedName>
</protein>
<reference evidence="3" key="1">
    <citation type="submission" date="2020-01" db="EMBL/GenBank/DDBJ databases">
        <title>Whole-genome analyses of novel actinobacteria.</title>
        <authorList>
            <person name="Sahin N."/>
        </authorList>
    </citation>
    <scope>NUCLEOTIDE SEQUENCE</scope>
    <source>
        <strain evidence="3">YC537</strain>
    </source>
</reference>
<feature type="domain" description="STAS" evidence="2">
    <location>
        <begin position="9"/>
        <end position="118"/>
    </location>
</feature>
<evidence type="ECO:0000313" key="3">
    <source>
        <dbReference type="EMBL" id="NBE50801.1"/>
    </source>
</evidence>
<dbReference type="PROSITE" id="PS50801">
    <property type="entry name" value="STAS"/>
    <property type="match status" value="1"/>
</dbReference>
<feature type="region of interest" description="Disordered" evidence="1">
    <location>
        <begin position="119"/>
        <end position="157"/>
    </location>
</feature>
<evidence type="ECO:0000313" key="4">
    <source>
        <dbReference type="Proteomes" id="UP000598297"/>
    </source>
</evidence>
<dbReference type="CDD" id="cd07043">
    <property type="entry name" value="STAS_anti-anti-sigma_factors"/>
    <property type="match status" value="1"/>
</dbReference>
<dbReference type="OrthoDB" id="4249752at2"/>
<accession>A0A964UKM6</accession>
<dbReference type="AlphaFoldDB" id="A0A964UKM6"/>
<dbReference type="InterPro" id="IPR002645">
    <property type="entry name" value="STAS_dom"/>
</dbReference>
<dbReference type="Pfam" id="PF01740">
    <property type="entry name" value="STAS"/>
    <property type="match status" value="1"/>
</dbReference>
<dbReference type="RefSeq" id="WP_161694182.1">
    <property type="nucleotide sequence ID" value="NZ_JAAAHS010000020.1"/>
</dbReference>
<proteinExistence type="predicted"/>
<dbReference type="PANTHER" id="PTHR33495:SF2">
    <property type="entry name" value="ANTI-SIGMA FACTOR ANTAGONIST TM_1081-RELATED"/>
    <property type="match status" value="1"/>
</dbReference>
<organism evidence="3 4">
    <name type="scientific">Streptomyces boluensis</name>
    <dbReference type="NCBI Taxonomy" id="1775135"/>
    <lineage>
        <taxon>Bacteria</taxon>
        <taxon>Bacillati</taxon>
        <taxon>Actinomycetota</taxon>
        <taxon>Actinomycetes</taxon>
        <taxon>Kitasatosporales</taxon>
        <taxon>Streptomycetaceae</taxon>
        <taxon>Streptomyces</taxon>
    </lineage>
</organism>
<gene>
    <name evidence="3" type="ORF">GUY60_05035</name>
</gene>
<dbReference type="EMBL" id="JAAAHS010000020">
    <property type="protein sequence ID" value="NBE50801.1"/>
    <property type="molecule type" value="Genomic_DNA"/>
</dbReference>
<dbReference type="PANTHER" id="PTHR33495">
    <property type="entry name" value="ANTI-SIGMA FACTOR ANTAGONIST TM_1081-RELATED-RELATED"/>
    <property type="match status" value="1"/>
</dbReference>
<dbReference type="SUPFAM" id="SSF52091">
    <property type="entry name" value="SpoIIaa-like"/>
    <property type="match status" value="1"/>
</dbReference>
<sequence>MSRQNPRLTISTIASCDDTSVLRAKGELDQSCESYFLAAVGTSINTGHQHLVLDVTPLTFCDSRGLNCLLATRWLLQRRDGKLLLAGAGQRLAELLAQTGSSALLPAYPSVSQALAQLPEASRPTWPPAPHSEHTNSRVQPRTYLPDERAYEAEEGP</sequence>
<evidence type="ECO:0000256" key="1">
    <source>
        <dbReference type="SAM" id="MobiDB-lite"/>
    </source>
</evidence>
<dbReference type="Gene3D" id="3.30.750.24">
    <property type="entry name" value="STAS domain"/>
    <property type="match status" value="1"/>
</dbReference>
<dbReference type="Proteomes" id="UP000598297">
    <property type="component" value="Unassembled WGS sequence"/>
</dbReference>
<keyword evidence="4" id="KW-1185">Reference proteome</keyword>
<name>A0A964UKM6_9ACTN</name>
<dbReference type="GO" id="GO:0043856">
    <property type="term" value="F:anti-sigma factor antagonist activity"/>
    <property type="evidence" value="ECO:0007669"/>
    <property type="project" value="TreeGrafter"/>
</dbReference>
<dbReference type="InterPro" id="IPR036513">
    <property type="entry name" value="STAS_dom_sf"/>
</dbReference>